<evidence type="ECO:0000313" key="2">
    <source>
        <dbReference type="EMBL" id="KNC77358.1"/>
    </source>
</evidence>
<evidence type="ECO:0000256" key="1">
    <source>
        <dbReference type="SAM" id="MobiDB-lite"/>
    </source>
</evidence>
<dbReference type="EMBL" id="KQ242758">
    <property type="protein sequence ID" value="KNC77358.1"/>
    <property type="molecule type" value="Genomic_DNA"/>
</dbReference>
<dbReference type="GeneID" id="25910681"/>
<evidence type="ECO:0000313" key="3">
    <source>
        <dbReference type="Proteomes" id="UP000054560"/>
    </source>
</evidence>
<keyword evidence="3" id="KW-1185">Reference proteome</keyword>
<name>A0A0L0FMT2_9EUKA</name>
<sequence>MFTHHLPAHGVGRSVRFAASNCVRPQSHPSLPKAILKRSLGICIAAPRTTDSTQHIQRVCRGNLLPYASSRTSHIHTACIHPINHTHTQSRYVHSGNALYSPYTQKPVQRHSRTQAPGIRLPSQYTDTQSRLMYSTRPAPRRQREDNREQASNSHGDAPSSGPETQTCVKSGKRFGTGSGRKRKSNKHTYAKIMAEDHLWSHFYGKACQTTLTGTHAGIKAYVESAYTEEIPEHIPEYAPHRGGGSFDALSIYEKDVDWKPDMAVGQKKTHESITPKGEEAVQDGAGSGPETAGQVHENGQKEVQPSGRIPTMRDKYTALHCILEALTCKAPEGPTRTHVNVPEVLSLAKSAIEKSFEMGVAPRTPHYNHLLHFCAREEQVDFTVVQHLGTSHYYPDAS</sequence>
<feature type="region of interest" description="Disordered" evidence="1">
    <location>
        <begin position="105"/>
        <end position="187"/>
    </location>
</feature>
<proteinExistence type="predicted"/>
<accession>A0A0L0FMT2</accession>
<reference evidence="2 3" key="1">
    <citation type="submission" date="2011-02" db="EMBL/GenBank/DDBJ databases">
        <title>The Genome Sequence of Sphaeroforma arctica JP610.</title>
        <authorList>
            <consortium name="The Broad Institute Genome Sequencing Platform"/>
            <person name="Russ C."/>
            <person name="Cuomo C."/>
            <person name="Young S.K."/>
            <person name="Zeng Q."/>
            <person name="Gargeya S."/>
            <person name="Alvarado L."/>
            <person name="Berlin A."/>
            <person name="Chapman S.B."/>
            <person name="Chen Z."/>
            <person name="Freedman E."/>
            <person name="Gellesch M."/>
            <person name="Goldberg J."/>
            <person name="Griggs A."/>
            <person name="Gujja S."/>
            <person name="Heilman E."/>
            <person name="Heiman D."/>
            <person name="Howarth C."/>
            <person name="Mehta T."/>
            <person name="Neiman D."/>
            <person name="Pearson M."/>
            <person name="Roberts A."/>
            <person name="Saif S."/>
            <person name="Shea T."/>
            <person name="Shenoy N."/>
            <person name="Sisk P."/>
            <person name="Stolte C."/>
            <person name="Sykes S."/>
            <person name="White J."/>
            <person name="Yandava C."/>
            <person name="Burger G."/>
            <person name="Gray M.W."/>
            <person name="Holland P.W.H."/>
            <person name="King N."/>
            <person name="Lang F.B.F."/>
            <person name="Roger A.J."/>
            <person name="Ruiz-Trillo I."/>
            <person name="Haas B."/>
            <person name="Nusbaum C."/>
            <person name="Birren B."/>
        </authorList>
    </citation>
    <scope>NUCLEOTIDE SEQUENCE [LARGE SCALE GENOMIC DNA]</scope>
    <source>
        <strain evidence="2 3">JP610</strain>
    </source>
</reference>
<feature type="region of interest" description="Disordered" evidence="1">
    <location>
        <begin position="266"/>
        <end position="309"/>
    </location>
</feature>
<dbReference type="Proteomes" id="UP000054560">
    <property type="component" value="Unassembled WGS sequence"/>
</dbReference>
<feature type="compositionally biased region" description="Polar residues" evidence="1">
    <location>
        <begin position="123"/>
        <end position="133"/>
    </location>
</feature>
<protein>
    <submittedName>
        <fullName evidence="2">Uncharacterized protein</fullName>
    </submittedName>
</protein>
<dbReference type="RefSeq" id="XP_014151260.1">
    <property type="nucleotide sequence ID" value="XM_014295785.1"/>
</dbReference>
<organism evidence="2 3">
    <name type="scientific">Sphaeroforma arctica JP610</name>
    <dbReference type="NCBI Taxonomy" id="667725"/>
    <lineage>
        <taxon>Eukaryota</taxon>
        <taxon>Ichthyosporea</taxon>
        <taxon>Ichthyophonida</taxon>
        <taxon>Sphaeroforma</taxon>
    </lineage>
</organism>
<feature type="compositionally biased region" description="Basic and acidic residues" evidence="1">
    <location>
        <begin position="269"/>
        <end position="280"/>
    </location>
</feature>
<dbReference type="AlphaFoldDB" id="A0A0L0FMT2"/>
<gene>
    <name evidence="2" type="ORF">SARC_10177</name>
</gene>